<dbReference type="AlphaFoldDB" id="A0AAV3UMW8"/>
<dbReference type="Pfam" id="PF18545">
    <property type="entry name" value="HalOD1"/>
    <property type="match status" value="1"/>
</dbReference>
<protein>
    <recommendedName>
        <fullName evidence="1">Halobacterial output domain-containing protein</fullName>
    </recommendedName>
</protein>
<keyword evidence="3" id="KW-1185">Reference proteome</keyword>
<name>A0AAV3UMW8_9EURY</name>
<dbReference type="EMBL" id="BAABKX010000016">
    <property type="protein sequence ID" value="GAA5059088.1"/>
    <property type="molecule type" value="Genomic_DNA"/>
</dbReference>
<organism evidence="2 3">
    <name type="scientific">Haladaptatus pallidirubidus</name>
    <dbReference type="NCBI Taxonomy" id="1008152"/>
    <lineage>
        <taxon>Archaea</taxon>
        <taxon>Methanobacteriati</taxon>
        <taxon>Methanobacteriota</taxon>
        <taxon>Stenosarchaea group</taxon>
        <taxon>Halobacteria</taxon>
        <taxon>Halobacteriales</taxon>
        <taxon>Haladaptataceae</taxon>
        <taxon>Haladaptatus</taxon>
    </lineage>
</organism>
<evidence type="ECO:0000313" key="3">
    <source>
        <dbReference type="Proteomes" id="UP001501729"/>
    </source>
</evidence>
<dbReference type="Proteomes" id="UP001501729">
    <property type="component" value="Unassembled WGS sequence"/>
</dbReference>
<reference evidence="2 3" key="1">
    <citation type="journal article" date="2019" name="Int. J. Syst. Evol. Microbiol.">
        <title>The Global Catalogue of Microorganisms (GCM) 10K type strain sequencing project: providing services to taxonomists for standard genome sequencing and annotation.</title>
        <authorList>
            <consortium name="The Broad Institute Genomics Platform"/>
            <consortium name="The Broad Institute Genome Sequencing Center for Infectious Disease"/>
            <person name="Wu L."/>
            <person name="Ma J."/>
        </authorList>
    </citation>
    <scope>NUCLEOTIDE SEQUENCE [LARGE SCALE GENOMIC DNA]</scope>
    <source>
        <strain evidence="2 3">JCM 17504</strain>
    </source>
</reference>
<feature type="domain" description="Halobacterial output" evidence="1">
    <location>
        <begin position="28"/>
        <end position="99"/>
    </location>
</feature>
<proteinExistence type="predicted"/>
<gene>
    <name evidence="2" type="ORF">GCM10025751_42800</name>
</gene>
<dbReference type="InterPro" id="IPR040624">
    <property type="entry name" value="HalOD1"/>
</dbReference>
<sequence>MSEEEPPSSDAGMLREAIQTQYEWSAIEPSTAVVKTVAQAAHCDQQELSPLYKCIDPDALDAMIVPPLARNTDTTVSISFTYTGYSVTVHSTGAVHVAPS</sequence>
<accession>A0AAV3UMW8</accession>
<evidence type="ECO:0000313" key="2">
    <source>
        <dbReference type="EMBL" id="GAA5059088.1"/>
    </source>
</evidence>
<dbReference type="GeneID" id="68616431"/>
<comment type="caution">
    <text evidence="2">The sequence shown here is derived from an EMBL/GenBank/DDBJ whole genome shotgun (WGS) entry which is preliminary data.</text>
</comment>
<dbReference type="RefSeq" id="WP_227778069.1">
    <property type="nucleotide sequence ID" value="NZ_BAABKX010000016.1"/>
</dbReference>
<evidence type="ECO:0000259" key="1">
    <source>
        <dbReference type="Pfam" id="PF18545"/>
    </source>
</evidence>